<name>F2JGV7_CELLD</name>
<proteinExistence type="predicted"/>
<dbReference type="RefSeq" id="WP_013657492.1">
    <property type="nucleotide sequence ID" value="NC_015275.1"/>
</dbReference>
<dbReference type="InterPro" id="IPR001932">
    <property type="entry name" value="PPM-type_phosphatase-like_dom"/>
</dbReference>
<dbReference type="HOGENOM" id="CLU_052010_0_0_9"/>
<reference evidence="2 3" key="1">
    <citation type="journal article" date="2011" name="J. Bacteriol.">
        <title>Complete genome sequence of the cellulose-degrading bacterium Cellulosilyticum lentocellum.</title>
        <authorList>
            <consortium name="US DOE Joint Genome Institute"/>
            <person name="Miller D.A."/>
            <person name="Suen G."/>
            <person name="Bruce D."/>
            <person name="Copeland A."/>
            <person name="Cheng J.F."/>
            <person name="Detter C."/>
            <person name="Goodwin L.A."/>
            <person name="Han C.S."/>
            <person name="Hauser L.J."/>
            <person name="Land M.L."/>
            <person name="Lapidus A."/>
            <person name="Lucas S."/>
            <person name="Meincke L."/>
            <person name="Pitluck S."/>
            <person name="Tapia R."/>
            <person name="Teshima H."/>
            <person name="Woyke T."/>
            <person name="Fox B.G."/>
            <person name="Angert E.R."/>
            <person name="Currie C.R."/>
        </authorList>
    </citation>
    <scope>NUCLEOTIDE SEQUENCE [LARGE SCALE GENOMIC DNA]</scope>
    <source>
        <strain evidence="3">ATCC 49066 / DSM 5427 / NCIMB 11756 / RHM5</strain>
    </source>
</reference>
<evidence type="ECO:0000313" key="2">
    <source>
        <dbReference type="EMBL" id="ADZ84199.1"/>
    </source>
</evidence>
<protein>
    <submittedName>
        <fullName evidence="2">Protein serine/threonine phosphatase</fullName>
    </submittedName>
</protein>
<organism evidence="2 3">
    <name type="scientific">Cellulosilyticum lentocellum (strain ATCC 49066 / DSM 5427 / NCIMB 11756 / RHM5)</name>
    <name type="common">Clostridium lentocellum</name>
    <dbReference type="NCBI Taxonomy" id="642492"/>
    <lineage>
        <taxon>Bacteria</taxon>
        <taxon>Bacillati</taxon>
        <taxon>Bacillota</taxon>
        <taxon>Clostridia</taxon>
        <taxon>Lachnospirales</taxon>
        <taxon>Cellulosilyticaceae</taxon>
        <taxon>Cellulosilyticum</taxon>
    </lineage>
</organism>
<dbReference type="EMBL" id="CP002582">
    <property type="protein sequence ID" value="ADZ84199.1"/>
    <property type="molecule type" value="Genomic_DNA"/>
</dbReference>
<evidence type="ECO:0000259" key="1">
    <source>
        <dbReference type="Pfam" id="PF13672"/>
    </source>
</evidence>
<dbReference type="Proteomes" id="UP000008467">
    <property type="component" value="Chromosome"/>
</dbReference>
<dbReference type="SUPFAM" id="SSF81606">
    <property type="entry name" value="PP2C-like"/>
    <property type="match status" value="1"/>
</dbReference>
<dbReference type="STRING" id="642492.Clole_2493"/>
<dbReference type="KEGG" id="cle:Clole_2493"/>
<dbReference type="Pfam" id="PF13672">
    <property type="entry name" value="PP2C_2"/>
    <property type="match status" value="1"/>
</dbReference>
<dbReference type="InterPro" id="IPR036457">
    <property type="entry name" value="PPM-type-like_dom_sf"/>
</dbReference>
<dbReference type="Gene3D" id="3.60.40.10">
    <property type="entry name" value="PPM-type phosphatase domain"/>
    <property type="match status" value="1"/>
</dbReference>
<accession>F2JGV7</accession>
<feature type="domain" description="PPM-type phosphatase" evidence="1">
    <location>
        <begin position="7"/>
        <end position="240"/>
    </location>
</feature>
<keyword evidence="3" id="KW-1185">Reference proteome</keyword>
<evidence type="ECO:0000313" key="3">
    <source>
        <dbReference type="Proteomes" id="UP000008467"/>
    </source>
</evidence>
<sequence length="272" mass="30858">MIKGCVTGASHIIKQMPCQDAIKTNFFSPNSFVCAIADGHGSSACPYSDEGAEIAVSVALAVIEILIWQNDEASLYSLLQSIKEVQLPRAIEKEWKEQIQYHHQQKERGDYPKAEQMWKLYGSTLIILWVMPDFVFALQIGDGDLLQVDAKGETKRLILAEQQYGTETYSLCQKECWRYFKHKLIPIATHQSPCLFLMSTDGYANSFTSEKDFLRIGKDYLELLKHYDSTLLEEQLPVWLNEASSKGSGDDITLAVIYQNPMRGKEHAKTNH</sequence>
<dbReference type="AlphaFoldDB" id="F2JGV7"/>
<gene>
    <name evidence="2" type="ordered locus">Clole_2493</name>
</gene>
<dbReference type="eggNOG" id="COG0631">
    <property type="taxonomic scope" value="Bacteria"/>
</dbReference>